<gene>
    <name evidence="1" type="ORF">PCON_08581</name>
</gene>
<accession>U4LE53</accession>
<keyword evidence="2" id="KW-1185">Reference proteome</keyword>
<reference evidence="1 2" key="1">
    <citation type="journal article" date="2013" name="PLoS Genet.">
        <title>The genome and development-dependent transcriptomes of Pyronema confluens: a window into fungal evolution.</title>
        <authorList>
            <person name="Traeger S."/>
            <person name="Altegoer F."/>
            <person name="Freitag M."/>
            <person name="Gabaldon T."/>
            <person name="Kempken F."/>
            <person name="Kumar A."/>
            <person name="Marcet-Houben M."/>
            <person name="Poggeler S."/>
            <person name="Stajich J.E."/>
            <person name="Nowrousian M."/>
        </authorList>
    </citation>
    <scope>NUCLEOTIDE SEQUENCE [LARGE SCALE GENOMIC DNA]</scope>
    <source>
        <strain evidence="2">CBS 100304</strain>
        <tissue evidence="1">Vegetative mycelium</tissue>
    </source>
</reference>
<dbReference type="EMBL" id="HF935439">
    <property type="protein sequence ID" value="CCX30384.1"/>
    <property type="molecule type" value="Genomic_DNA"/>
</dbReference>
<protein>
    <submittedName>
        <fullName evidence="1">Uncharacterized protein</fullName>
    </submittedName>
</protein>
<evidence type="ECO:0000313" key="1">
    <source>
        <dbReference type="EMBL" id="CCX30384.1"/>
    </source>
</evidence>
<sequence>MTEELTTDKRAFNDLTEQFKDIPERFSTYVRAILCRDQ</sequence>
<dbReference type="Proteomes" id="UP000018144">
    <property type="component" value="Unassembled WGS sequence"/>
</dbReference>
<proteinExistence type="predicted"/>
<evidence type="ECO:0000313" key="2">
    <source>
        <dbReference type="Proteomes" id="UP000018144"/>
    </source>
</evidence>
<dbReference type="AlphaFoldDB" id="U4LE53"/>
<name>U4LE53_PYROM</name>
<organism evidence="1 2">
    <name type="scientific">Pyronema omphalodes (strain CBS 100304)</name>
    <name type="common">Pyronema confluens</name>
    <dbReference type="NCBI Taxonomy" id="1076935"/>
    <lineage>
        <taxon>Eukaryota</taxon>
        <taxon>Fungi</taxon>
        <taxon>Dikarya</taxon>
        <taxon>Ascomycota</taxon>
        <taxon>Pezizomycotina</taxon>
        <taxon>Pezizomycetes</taxon>
        <taxon>Pezizales</taxon>
        <taxon>Pyronemataceae</taxon>
        <taxon>Pyronema</taxon>
    </lineage>
</organism>